<proteinExistence type="predicted"/>
<protein>
    <submittedName>
        <fullName evidence="2">Uncharacterized protein</fullName>
    </submittedName>
</protein>
<evidence type="ECO:0000313" key="3">
    <source>
        <dbReference type="Proteomes" id="UP001470230"/>
    </source>
</evidence>
<feature type="coiled-coil region" evidence="1">
    <location>
        <begin position="37"/>
        <end position="107"/>
    </location>
</feature>
<reference evidence="2 3" key="1">
    <citation type="submission" date="2024-04" db="EMBL/GenBank/DDBJ databases">
        <title>Tritrichomonas musculus Genome.</title>
        <authorList>
            <person name="Alves-Ferreira E."/>
            <person name="Grigg M."/>
            <person name="Lorenzi H."/>
            <person name="Galac M."/>
        </authorList>
    </citation>
    <scope>NUCLEOTIDE SEQUENCE [LARGE SCALE GENOMIC DNA]</scope>
    <source>
        <strain evidence="2 3">EAF2021</strain>
    </source>
</reference>
<sequence>MSNRSYLQIHRYHKSRLSNIESNEPIDIRPVNYNQQYLRLKNENDEIQKEIFNLKREIEIEEAKGKSDYDTLELEIEDLMDKKVKEHDQLTQKLQEVKEKISELDEWSESTYQIDARIEELKKQDAEVTEQERLFCDELKSLTKLFRSLSDNEPLSADEIFKQKTPKYKNSTPASAMSSSLFKLRQVLISLYAKSVREDPSCAVQ</sequence>
<dbReference type="EMBL" id="JAPFFF010000031">
    <property type="protein sequence ID" value="KAK8844963.1"/>
    <property type="molecule type" value="Genomic_DNA"/>
</dbReference>
<organism evidence="2 3">
    <name type="scientific">Tritrichomonas musculus</name>
    <dbReference type="NCBI Taxonomy" id="1915356"/>
    <lineage>
        <taxon>Eukaryota</taxon>
        <taxon>Metamonada</taxon>
        <taxon>Parabasalia</taxon>
        <taxon>Tritrichomonadida</taxon>
        <taxon>Tritrichomonadidae</taxon>
        <taxon>Tritrichomonas</taxon>
    </lineage>
</organism>
<keyword evidence="3" id="KW-1185">Reference proteome</keyword>
<dbReference type="Proteomes" id="UP001470230">
    <property type="component" value="Unassembled WGS sequence"/>
</dbReference>
<comment type="caution">
    <text evidence="2">The sequence shown here is derived from an EMBL/GenBank/DDBJ whole genome shotgun (WGS) entry which is preliminary data.</text>
</comment>
<keyword evidence="1" id="KW-0175">Coiled coil</keyword>
<name>A0ABR2HD45_9EUKA</name>
<evidence type="ECO:0000256" key="1">
    <source>
        <dbReference type="SAM" id="Coils"/>
    </source>
</evidence>
<gene>
    <name evidence="2" type="ORF">M9Y10_021136</name>
</gene>
<accession>A0ABR2HD45</accession>
<evidence type="ECO:0000313" key="2">
    <source>
        <dbReference type="EMBL" id="KAK8844963.1"/>
    </source>
</evidence>